<feature type="transmembrane region" description="Helical" evidence="7">
    <location>
        <begin position="370"/>
        <end position="390"/>
    </location>
</feature>
<feature type="transmembrane region" description="Helical" evidence="7">
    <location>
        <begin position="21"/>
        <end position="45"/>
    </location>
</feature>
<evidence type="ECO:0000256" key="2">
    <source>
        <dbReference type="ARBA" id="ARBA00022448"/>
    </source>
</evidence>
<dbReference type="InterPro" id="IPR051125">
    <property type="entry name" value="ABC-4/HrtB_transporter"/>
</dbReference>
<feature type="transmembrane region" description="Helical" evidence="7">
    <location>
        <begin position="326"/>
        <end position="350"/>
    </location>
</feature>
<dbReference type="InterPro" id="IPR003838">
    <property type="entry name" value="ABC3_permease_C"/>
</dbReference>
<evidence type="ECO:0000256" key="6">
    <source>
        <dbReference type="ARBA" id="ARBA00023136"/>
    </source>
</evidence>
<keyword evidence="4 7" id="KW-0812">Transmembrane</keyword>
<gene>
    <name evidence="9" type="primary">devC</name>
    <name evidence="9" type="ORF">V5E97_12125</name>
</gene>
<evidence type="ECO:0000256" key="1">
    <source>
        <dbReference type="ARBA" id="ARBA00004651"/>
    </source>
</evidence>
<keyword evidence="6 7" id="KW-0472">Membrane</keyword>
<evidence type="ECO:0000259" key="8">
    <source>
        <dbReference type="Pfam" id="PF02687"/>
    </source>
</evidence>
<reference evidence="9" key="1">
    <citation type="submission" date="2024-05" db="EMBL/GenBank/DDBJ databases">
        <title>Planctomycetes of the genus Singulisphaera possess chitinolytic capabilities.</title>
        <authorList>
            <person name="Ivanova A."/>
        </authorList>
    </citation>
    <scope>NUCLEOTIDE SEQUENCE</scope>
    <source>
        <strain evidence="9">Ch08T</strain>
    </source>
</reference>
<dbReference type="PANTHER" id="PTHR43738:SF1">
    <property type="entry name" value="HEMIN TRANSPORT SYSTEM PERMEASE PROTEIN HRTB-RELATED"/>
    <property type="match status" value="1"/>
</dbReference>
<keyword evidence="3" id="KW-1003">Cell membrane</keyword>
<dbReference type="AlphaFoldDB" id="A0AAU7CQ63"/>
<evidence type="ECO:0000256" key="4">
    <source>
        <dbReference type="ARBA" id="ARBA00022692"/>
    </source>
</evidence>
<organism evidence="9">
    <name type="scientific">Singulisphaera sp. Ch08</name>
    <dbReference type="NCBI Taxonomy" id="3120278"/>
    <lineage>
        <taxon>Bacteria</taxon>
        <taxon>Pseudomonadati</taxon>
        <taxon>Planctomycetota</taxon>
        <taxon>Planctomycetia</taxon>
        <taxon>Isosphaerales</taxon>
        <taxon>Isosphaeraceae</taxon>
        <taxon>Singulisphaera</taxon>
    </lineage>
</organism>
<proteinExistence type="predicted"/>
<protein>
    <submittedName>
        <fullName evidence="9">ABC transporter permease DevC</fullName>
    </submittedName>
</protein>
<feature type="domain" description="ABC3 transporter permease C-terminal" evidence="8">
    <location>
        <begin position="287"/>
        <end position="399"/>
    </location>
</feature>
<keyword evidence="5 7" id="KW-1133">Transmembrane helix</keyword>
<feature type="transmembrane region" description="Helical" evidence="7">
    <location>
        <begin position="280"/>
        <end position="303"/>
    </location>
</feature>
<dbReference type="EMBL" id="CP155447">
    <property type="protein sequence ID" value="XBH06751.1"/>
    <property type="molecule type" value="Genomic_DNA"/>
</dbReference>
<dbReference type="Pfam" id="PF02687">
    <property type="entry name" value="FtsX"/>
    <property type="match status" value="1"/>
</dbReference>
<dbReference type="NCBIfam" id="TIGR01185">
    <property type="entry name" value="devC"/>
    <property type="match status" value="1"/>
</dbReference>
<name>A0AAU7CQ63_9BACT</name>
<keyword evidence="2" id="KW-0813">Transport</keyword>
<evidence type="ECO:0000313" key="9">
    <source>
        <dbReference type="EMBL" id="XBH06751.1"/>
    </source>
</evidence>
<dbReference type="PIRSF" id="PIRSF031773">
    <property type="entry name" value="DevC"/>
    <property type="match status" value="1"/>
</dbReference>
<accession>A0AAU7CQ63</accession>
<evidence type="ECO:0000256" key="7">
    <source>
        <dbReference type="SAM" id="Phobius"/>
    </source>
</evidence>
<dbReference type="InterPro" id="IPR005891">
    <property type="entry name" value="DevC"/>
</dbReference>
<sequence length="403" mass="44870">MTMTRMATLAWLNLVHDKRRLVVSMAGVSFAVVLMTMELGFRFALLDSMVEIVRLLDTDLVIVSKSKSTLVSSAPFNRRILQEALSFREVEEACPLYIETRFSALRNPVSGRPTGDRSRDRLTRKATARKIRVLAYNPRDHVFFLPEVAAKSAELDEEETALYDEKSNQAIGRFTAGHEASLAQRPLRIVGTFRLGTDLVNDGNLIMSDQNFLRYFPDRRFREPELRSVELGLVRLAPGADAVQVRRWLEEELGPRGVSIFTKDQFLAREREFWDVRTPIGTIFSVGALLGLVVGAVICYQILSSDIADHLAEYATLKAMGYANRFLVEVVMAEALILSVVGFVPGLLISSGLYRGLAWYTGLLMNLTPGRALMVLGLTVVMCLGSGLFAMRKLLSADPAGLF</sequence>
<dbReference type="GO" id="GO:0005886">
    <property type="term" value="C:plasma membrane"/>
    <property type="evidence" value="ECO:0007669"/>
    <property type="project" value="UniProtKB-SubCell"/>
</dbReference>
<comment type="subcellular location">
    <subcellularLocation>
        <location evidence="1">Cell membrane</location>
        <topology evidence="1">Multi-pass membrane protein</topology>
    </subcellularLocation>
</comment>
<evidence type="ECO:0000256" key="5">
    <source>
        <dbReference type="ARBA" id="ARBA00022989"/>
    </source>
</evidence>
<dbReference type="RefSeq" id="WP_406699599.1">
    <property type="nucleotide sequence ID" value="NZ_CP155447.1"/>
</dbReference>
<dbReference type="PANTHER" id="PTHR43738">
    <property type="entry name" value="ABC TRANSPORTER, MEMBRANE PROTEIN"/>
    <property type="match status" value="1"/>
</dbReference>
<evidence type="ECO:0000256" key="3">
    <source>
        <dbReference type="ARBA" id="ARBA00022475"/>
    </source>
</evidence>